<proteinExistence type="predicted"/>
<dbReference type="InterPro" id="IPR035979">
    <property type="entry name" value="RBD_domain_sf"/>
</dbReference>
<protein>
    <recommendedName>
        <fullName evidence="3">RRM domain-containing protein</fullName>
    </recommendedName>
</protein>
<organism evidence="1 2">
    <name type="scientific">Chironomus riparius</name>
    <dbReference type="NCBI Taxonomy" id="315576"/>
    <lineage>
        <taxon>Eukaryota</taxon>
        <taxon>Metazoa</taxon>
        <taxon>Ecdysozoa</taxon>
        <taxon>Arthropoda</taxon>
        <taxon>Hexapoda</taxon>
        <taxon>Insecta</taxon>
        <taxon>Pterygota</taxon>
        <taxon>Neoptera</taxon>
        <taxon>Endopterygota</taxon>
        <taxon>Diptera</taxon>
        <taxon>Nematocera</taxon>
        <taxon>Chironomoidea</taxon>
        <taxon>Chironomidae</taxon>
        <taxon>Chironominae</taxon>
        <taxon>Chironomus</taxon>
    </lineage>
</organism>
<reference evidence="1" key="2">
    <citation type="submission" date="2022-10" db="EMBL/GenBank/DDBJ databases">
        <authorList>
            <consortium name="ENA_rothamsted_submissions"/>
            <consortium name="culmorum"/>
            <person name="King R."/>
        </authorList>
    </citation>
    <scope>NUCLEOTIDE SEQUENCE</scope>
</reference>
<gene>
    <name evidence="1" type="ORF">CHIRRI_LOCUS3994</name>
</gene>
<accession>A0A9N9WR89</accession>
<dbReference type="GO" id="GO:0003676">
    <property type="term" value="F:nucleic acid binding"/>
    <property type="evidence" value="ECO:0007669"/>
    <property type="project" value="InterPro"/>
</dbReference>
<evidence type="ECO:0008006" key="3">
    <source>
        <dbReference type="Google" id="ProtNLM"/>
    </source>
</evidence>
<dbReference type="InterPro" id="IPR012677">
    <property type="entry name" value="Nucleotide-bd_a/b_plait_sf"/>
</dbReference>
<dbReference type="EMBL" id="OU895877">
    <property type="protein sequence ID" value="CAG9801059.1"/>
    <property type="molecule type" value="Genomic_DNA"/>
</dbReference>
<name>A0A9N9WR89_9DIPT</name>
<sequence length="221" mass="25604">MSKKEGKDKAAGVTYYTLFVKFSRRVPNPLNIQDEVRALYSDVLNVRKPRQKNARWILIDFETTEHAEACKKILEEKKHIATLPVKVKKLNIKQHDPADEKGDNERQDKLNNLARTTFQSSKLEKYSNKLLVTNIPKTITMEELRELFPGHEKIDLKQKPTTRAYITYSSAKEAMNMRMTLKPVIAREKFRVIVLLLNSDKVKKPQIKVAGTGRYFESSIE</sequence>
<keyword evidence="2" id="KW-1185">Reference proteome</keyword>
<dbReference type="SUPFAM" id="SSF54928">
    <property type="entry name" value="RNA-binding domain, RBD"/>
    <property type="match status" value="1"/>
</dbReference>
<evidence type="ECO:0000313" key="2">
    <source>
        <dbReference type="Proteomes" id="UP001153620"/>
    </source>
</evidence>
<dbReference type="OrthoDB" id="6361271at2759"/>
<reference evidence="1" key="1">
    <citation type="submission" date="2022-01" db="EMBL/GenBank/DDBJ databases">
        <authorList>
            <person name="King R."/>
        </authorList>
    </citation>
    <scope>NUCLEOTIDE SEQUENCE</scope>
</reference>
<dbReference type="Gene3D" id="3.30.70.330">
    <property type="match status" value="1"/>
</dbReference>
<dbReference type="CDD" id="cd00590">
    <property type="entry name" value="RRM_SF"/>
    <property type="match status" value="1"/>
</dbReference>
<evidence type="ECO:0000313" key="1">
    <source>
        <dbReference type="EMBL" id="CAG9801059.1"/>
    </source>
</evidence>
<dbReference type="AlphaFoldDB" id="A0A9N9WR89"/>
<dbReference type="Proteomes" id="UP001153620">
    <property type="component" value="Chromosome 1"/>
</dbReference>